<dbReference type="GO" id="GO:0005886">
    <property type="term" value="C:plasma membrane"/>
    <property type="evidence" value="ECO:0007669"/>
    <property type="project" value="TreeGrafter"/>
</dbReference>
<dbReference type="PANTHER" id="PTHR11216:SF174">
    <property type="entry name" value="GH06923P"/>
    <property type="match status" value="1"/>
</dbReference>
<dbReference type="SUPFAM" id="SSF47473">
    <property type="entry name" value="EF-hand"/>
    <property type="match status" value="1"/>
</dbReference>
<protein>
    <recommendedName>
        <fullName evidence="2">EH domain-containing protein</fullName>
    </recommendedName>
</protein>
<evidence type="ECO:0000259" key="2">
    <source>
        <dbReference type="PROSITE" id="PS50031"/>
    </source>
</evidence>
<organism evidence="3 4">
    <name type="scientific">[Myrmecia] bisecta</name>
    <dbReference type="NCBI Taxonomy" id="41462"/>
    <lineage>
        <taxon>Eukaryota</taxon>
        <taxon>Viridiplantae</taxon>
        <taxon>Chlorophyta</taxon>
        <taxon>core chlorophytes</taxon>
        <taxon>Trebouxiophyceae</taxon>
        <taxon>Trebouxiales</taxon>
        <taxon>Trebouxiaceae</taxon>
        <taxon>Myrmecia</taxon>
    </lineage>
</organism>
<comment type="caution">
    <text evidence="3">The sequence shown here is derived from an EMBL/GenBank/DDBJ whole genome shotgun (WGS) entry which is preliminary data.</text>
</comment>
<dbReference type="InterPro" id="IPR011992">
    <property type="entry name" value="EF-hand-dom_pair"/>
</dbReference>
<dbReference type="Proteomes" id="UP001489004">
    <property type="component" value="Unassembled WGS sequence"/>
</dbReference>
<proteinExistence type="predicted"/>
<dbReference type="InterPro" id="IPR000261">
    <property type="entry name" value="EH_dom"/>
</dbReference>
<feature type="compositionally biased region" description="Polar residues" evidence="1">
    <location>
        <begin position="131"/>
        <end position="144"/>
    </location>
</feature>
<dbReference type="AlphaFoldDB" id="A0AAW1Q9X7"/>
<dbReference type="Gene3D" id="1.10.238.10">
    <property type="entry name" value="EF-hand"/>
    <property type="match status" value="1"/>
</dbReference>
<gene>
    <name evidence="3" type="ORF">WJX72_002849</name>
</gene>
<evidence type="ECO:0000313" key="4">
    <source>
        <dbReference type="Proteomes" id="UP001489004"/>
    </source>
</evidence>
<name>A0AAW1Q9X7_9CHLO</name>
<feature type="region of interest" description="Disordered" evidence="1">
    <location>
        <begin position="130"/>
        <end position="164"/>
    </location>
</feature>
<accession>A0AAW1Q9X7</accession>
<keyword evidence="4" id="KW-1185">Reference proteome</keyword>
<dbReference type="Pfam" id="PF12763">
    <property type="entry name" value="EH"/>
    <property type="match status" value="1"/>
</dbReference>
<dbReference type="GO" id="GO:0005737">
    <property type="term" value="C:cytoplasm"/>
    <property type="evidence" value="ECO:0007669"/>
    <property type="project" value="TreeGrafter"/>
</dbReference>
<sequence>MAFGKSPHKFAAWFKITTAGTKDPGRLSQAPALQFFRESGLDDKVLAKVWTLATLSKHHTLTYERFVHAMEYLALAQRGMELSQSALTAARTQGGLLEPDLENKLHKMAPLDPKELPRKALKFTLFGNKANAASSGKPPTTSHPATPKIVQAPSPAPPLNRVMR</sequence>
<dbReference type="GO" id="GO:0006897">
    <property type="term" value="P:endocytosis"/>
    <property type="evidence" value="ECO:0007669"/>
    <property type="project" value="TreeGrafter"/>
</dbReference>
<reference evidence="3 4" key="1">
    <citation type="journal article" date="2024" name="Nat. Commun.">
        <title>Phylogenomics reveals the evolutionary origins of lichenization in chlorophyte algae.</title>
        <authorList>
            <person name="Puginier C."/>
            <person name="Libourel C."/>
            <person name="Otte J."/>
            <person name="Skaloud P."/>
            <person name="Haon M."/>
            <person name="Grisel S."/>
            <person name="Petersen M."/>
            <person name="Berrin J.G."/>
            <person name="Delaux P.M."/>
            <person name="Dal Grande F."/>
            <person name="Keller J."/>
        </authorList>
    </citation>
    <scope>NUCLEOTIDE SEQUENCE [LARGE SCALE GENOMIC DNA]</scope>
    <source>
        <strain evidence="3 4">SAG 2043</strain>
    </source>
</reference>
<feature type="domain" description="EH" evidence="2">
    <location>
        <begin position="6"/>
        <end position="79"/>
    </location>
</feature>
<dbReference type="GO" id="GO:0016197">
    <property type="term" value="P:endosomal transport"/>
    <property type="evidence" value="ECO:0007669"/>
    <property type="project" value="TreeGrafter"/>
</dbReference>
<evidence type="ECO:0000256" key="1">
    <source>
        <dbReference type="SAM" id="MobiDB-lite"/>
    </source>
</evidence>
<dbReference type="PANTHER" id="PTHR11216">
    <property type="entry name" value="EH DOMAIN"/>
    <property type="match status" value="1"/>
</dbReference>
<evidence type="ECO:0000313" key="3">
    <source>
        <dbReference type="EMBL" id="KAK9817831.1"/>
    </source>
</evidence>
<dbReference type="PROSITE" id="PS50031">
    <property type="entry name" value="EH"/>
    <property type="match status" value="1"/>
</dbReference>
<dbReference type="EMBL" id="JALJOR010000004">
    <property type="protein sequence ID" value="KAK9817831.1"/>
    <property type="molecule type" value="Genomic_DNA"/>
</dbReference>